<evidence type="ECO:0000313" key="10">
    <source>
        <dbReference type="Proteomes" id="UP001595823"/>
    </source>
</evidence>
<dbReference type="InterPro" id="IPR006364">
    <property type="entry name" value="CobI/CbiL/CobIJ_dom"/>
</dbReference>
<gene>
    <name evidence="9" type="primary">cobI</name>
    <name evidence="9" type="ORF">ACFPET_23095</name>
</gene>
<dbReference type="EMBL" id="JBHSDK010000061">
    <property type="protein sequence ID" value="MFC4338084.1"/>
    <property type="molecule type" value="Genomic_DNA"/>
</dbReference>
<feature type="domain" description="Tetrapyrrole methylase" evidence="8">
    <location>
        <begin position="4"/>
        <end position="210"/>
    </location>
</feature>
<dbReference type="CDD" id="cd11645">
    <property type="entry name" value="Precorrin_2_C20_MT"/>
    <property type="match status" value="1"/>
</dbReference>
<evidence type="ECO:0000256" key="6">
    <source>
        <dbReference type="ARBA" id="ARBA00022691"/>
    </source>
</evidence>
<protein>
    <submittedName>
        <fullName evidence="9">Precorrin-2 C(20)-methyltransferase</fullName>
        <ecNumber evidence="9">2.1.1.130</ecNumber>
    </submittedName>
</protein>
<evidence type="ECO:0000259" key="8">
    <source>
        <dbReference type="Pfam" id="PF00590"/>
    </source>
</evidence>
<comment type="pathway">
    <text evidence="1">Cofactor biosynthesis; adenosylcobalamin biosynthesis.</text>
</comment>
<dbReference type="Gene3D" id="3.30.950.10">
    <property type="entry name" value="Methyltransferase, Cobalt-precorrin-4 Transmethylase, Domain 2"/>
    <property type="match status" value="1"/>
</dbReference>
<dbReference type="InterPro" id="IPR014776">
    <property type="entry name" value="4pyrrole_Mease_sub2"/>
</dbReference>
<reference evidence="10" key="1">
    <citation type="journal article" date="2019" name="Int. J. Syst. Evol. Microbiol.">
        <title>The Global Catalogue of Microorganisms (GCM) 10K type strain sequencing project: providing services to taxonomists for standard genome sequencing and annotation.</title>
        <authorList>
            <consortium name="The Broad Institute Genomics Platform"/>
            <consortium name="The Broad Institute Genome Sequencing Center for Infectious Disease"/>
            <person name="Wu L."/>
            <person name="Ma J."/>
        </authorList>
    </citation>
    <scope>NUCLEOTIDE SEQUENCE [LARGE SCALE GENOMIC DNA]</scope>
    <source>
        <strain evidence="10">IBRC-M 10908</strain>
    </source>
</reference>
<evidence type="ECO:0000256" key="3">
    <source>
        <dbReference type="ARBA" id="ARBA00022573"/>
    </source>
</evidence>
<dbReference type="Gene3D" id="3.40.1010.10">
    <property type="entry name" value="Cobalt-precorrin-4 Transmethylase, Domain 1"/>
    <property type="match status" value="1"/>
</dbReference>
<dbReference type="Proteomes" id="UP001595823">
    <property type="component" value="Unassembled WGS sequence"/>
</dbReference>
<dbReference type="SUPFAM" id="SSF53790">
    <property type="entry name" value="Tetrapyrrole methylase"/>
    <property type="match status" value="1"/>
</dbReference>
<dbReference type="PIRSF" id="PIRSF036427">
    <property type="entry name" value="Precrrn-2_mtase"/>
    <property type="match status" value="1"/>
</dbReference>
<dbReference type="RefSeq" id="WP_380625761.1">
    <property type="nucleotide sequence ID" value="NZ_JBHSDK010000061.1"/>
</dbReference>
<dbReference type="InterPro" id="IPR014777">
    <property type="entry name" value="4pyrrole_Mease_sub1"/>
</dbReference>
<comment type="caution">
    <text evidence="9">The sequence shown here is derived from an EMBL/GenBank/DDBJ whole genome shotgun (WGS) entry which is preliminary data.</text>
</comment>
<keyword evidence="5 9" id="KW-0808">Transferase</keyword>
<proteinExistence type="inferred from homology"/>
<dbReference type="InterPro" id="IPR012382">
    <property type="entry name" value="CobI/CbiL"/>
</dbReference>
<keyword evidence="10" id="KW-1185">Reference proteome</keyword>
<keyword evidence="6" id="KW-0949">S-adenosyl-L-methionine</keyword>
<evidence type="ECO:0000256" key="5">
    <source>
        <dbReference type="ARBA" id="ARBA00022679"/>
    </source>
</evidence>
<sequence>MTGTLTGVGLGPGDPKLVTMAGVEALQNADTVYAPVSVTTEGEGFAEKILSAYVAPERVVRLPFALRGPEREESWRDAARVVAEPLRDGGRLAFATIGDPNTYSTFTYLAREVADLVPGAAVDTVPGVTAASLLASRAGTVLCEHDEPLTIVPATAGEDVLDRALAGEGTVVIYKGGRHFDRLAEKIEATGRVREIAFGTRLGTEGESVSKSLPQGREHYLSTVIVRLKENGAHG</sequence>
<dbReference type="GO" id="GO:0032259">
    <property type="term" value="P:methylation"/>
    <property type="evidence" value="ECO:0007669"/>
    <property type="project" value="UniProtKB-KW"/>
</dbReference>
<evidence type="ECO:0000256" key="7">
    <source>
        <dbReference type="PIRNR" id="PIRNR036427"/>
    </source>
</evidence>
<dbReference type="GO" id="GO:0030788">
    <property type="term" value="F:precorrin-2 C20-methyltransferase activity"/>
    <property type="evidence" value="ECO:0007669"/>
    <property type="project" value="UniProtKB-EC"/>
</dbReference>
<dbReference type="EC" id="2.1.1.130" evidence="9"/>
<dbReference type="InterPro" id="IPR000878">
    <property type="entry name" value="4pyrrol_Mease"/>
</dbReference>
<comment type="similarity">
    <text evidence="2 7">Belongs to the precorrin methyltransferase family.</text>
</comment>
<keyword evidence="3" id="KW-0169">Cobalamin biosynthesis</keyword>
<dbReference type="NCBIfam" id="TIGR01467">
    <property type="entry name" value="cobI_cbiL"/>
    <property type="match status" value="1"/>
</dbReference>
<evidence type="ECO:0000256" key="4">
    <source>
        <dbReference type="ARBA" id="ARBA00022603"/>
    </source>
</evidence>
<dbReference type="InterPro" id="IPR035996">
    <property type="entry name" value="4pyrrol_Methylase_sf"/>
</dbReference>
<evidence type="ECO:0000313" key="9">
    <source>
        <dbReference type="EMBL" id="MFC4338084.1"/>
    </source>
</evidence>
<dbReference type="PANTHER" id="PTHR43467:SF2">
    <property type="entry name" value="COBALT-PRECORRIN-2 C(20)-METHYLTRANSFERASE"/>
    <property type="match status" value="1"/>
</dbReference>
<accession>A0ABV8U4L5</accession>
<dbReference type="PANTHER" id="PTHR43467">
    <property type="entry name" value="COBALT-PRECORRIN-2 C(20)-METHYLTRANSFERASE"/>
    <property type="match status" value="1"/>
</dbReference>
<name>A0ABV8U4L5_9ACTN</name>
<evidence type="ECO:0000256" key="2">
    <source>
        <dbReference type="ARBA" id="ARBA00005879"/>
    </source>
</evidence>
<evidence type="ECO:0000256" key="1">
    <source>
        <dbReference type="ARBA" id="ARBA00004953"/>
    </source>
</evidence>
<keyword evidence="4 9" id="KW-0489">Methyltransferase</keyword>
<organism evidence="9 10">
    <name type="scientific">Salininema proteolyticum</name>
    <dbReference type="NCBI Taxonomy" id="1607685"/>
    <lineage>
        <taxon>Bacteria</taxon>
        <taxon>Bacillati</taxon>
        <taxon>Actinomycetota</taxon>
        <taxon>Actinomycetes</taxon>
        <taxon>Glycomycetales</taxon>
        <taxon>Glycomycetaceae</taxon>
        <taxon>Salininema</taxon>
    </lineage>
</organism>
<dbReference type="Pfam" id="PF00590">
    <property type="entry name" value="TP_methylase"/>
    <property type="match status" value="1"/>
</dbReference>